<feature type="domain" description="Nudix hydrolase" evidence="3">
    <location>
        <begin position="41"/>
        <end position="171"/>
    </location>
</feature>
<dbReference type="GO" id="GO:0019693">
    <property type="term" value="P:ribose phosphate metabolic process"/>
    <property type="evidence" value="ECO:0007669"/>
    <property type="project" value="TreeGrafter"/>
</dbReference>
<sequence>MSNIGNFKRVGREVVYKGKILEFCQDEIQTSKGHHVTWDFLNHKGAAAIVPVMDDGKILMVKQWRNVVNRVSLEIPAGAKDTVEEPTLECATRELEEETGYKPGRMEFLHTIVPAVAYSGEIIDIYVAFDLQKSHQNFDEDEDIELVAYTIEELIEKVMSNEIQDVKTMAAILAYYYKYCNK</sequence>
<evidence type="ECO:0000313" key="8">
    <source>
        <dbReference type="Proteomes" id="UP000284779"/>
    </source>
</evidence>
<keyword evidence="2 4" id="KW-0378">Hydrolase</keyword>
<evidence type="ECO:0000256" key="1">
    <source>
        <dbReference type="ARBA" id="ARBA00001946"/>
    </source>
</evidence>
<name>A0A413R9Z4_9FIRM</name>
<dbReference type="InterPro" id="IPR000086">
    <property type="entry name" value="NUDIX_hydrolase_dom"/>
</dbReference>
<evidence type="ECO:0000313" key="9">
    <source>
        <dbReference type="Proteomes" id="UP000285740"/>
    </source>
</evidence>
<dbReference type="EMBL" id="QSFV01000040">
    <property type="protein sequence ID" value="RHA77660.1"/>
    <property type="molecule type" value="Genomic_DNA"/>
</dbReference>
<protein>
    <submittedName>
        <fullName evidence="4">NUDIX hydrolase</fullName>
    </submittedName>
</protein>
<comment type="cofactor">
    <cofactor evidence="1">
        <name>Mg(2+)</name>
        <dbReference type="ChEBI" id="CHEBI:18420"/>
    </cofactor>
</comment>
<dbReference type="RefSeq" id="WP_005362827.1">
    <property type="nucleotide sequence ID" value="NZ_CABJDQ010000004.1"/>
</dbReference>
<dbReference type="GO" id="GO:0016787">
    <property type="term" value="F:hydrolase activity"/>
    <property type="evidence" value="ECO:0007669"/>
    <property type="project" value="UniProtKB-KW"/>
</dbReference>
<dbReference type="SUPFAM" id="SSF55811">
    <property type="entry name" value="Nudix"/>
    <property type="match status" value="1"/>
</dbReference>
<dbReference type="Proteomes" id="UP000284779">
    <property type="component" value="Unassembled WGS sequence"/>
</dbReference>
<dbReference type="EMBL" id="QROT01000004">
    <property type="protein sequence ID" value="RHL45750.1"/>
    <property type="molecule type" value="Genomic_DNA"/>
</dbReference>
<dbReference type="GeneID" id="66466743"/>
<evidence type="ECO:0000313" key="7">
    <source>
        <dbReference type="Proteomes" id="UP000283314"/>
    </source>
</evidence>
<dbReference type="Pfam" id="PF00293">
    <property type="entry name" value="NUDIX"/>
    <property type="match status" value="1"/>
</dbReference>
<reference evidence="7 8" key="1">
    <citation type="submission" date="2018-08" db="EMBL/GenBank/DDBJ databases">
        <title>A genome reference for cultivated species of the human gut microbiota.</title>
        <authorList>
            <person name="Zou Y."/>
            <person name="Xue W."/>
            <person name="Luo G."/>
        </authorList>
    </citation>
    <scope>NUCLEOTIDE SEQUENCE [LARGE SCALE GENOMIC DNA]</scope>
    <source>
        <strain evidence="6 7">AF37-4</strain>
        <strain evidence="5 9">AM42-30</strain>
        <strain evidence="4 8">AM44-11BH</strain>
    </source>
</reference>
<dbReference type="Proteomes" id="UP000285740">
    <property type="component" value="Unassembled WGS sequence"/>
</dbReference>
<dbReference type="Proteomes" id="UP000283314">
    <property type="component" value="Unassembled WGS sequence"/>
</dbReference>
<evidence type="ECO:0000256" key="2">
    <source>
        <dbReference type="ARBA" id="ARBA00022801"/>
    </source>
</evidence>
<dbReference type="AlphaFoldDB" id="A0A413R9Z4"/>
<dbReference type="GO" id="GO:0006753">
    <property type="term" value="P:nucleoside phosphate metabolic process"/>
    <property type="evidence" value="ECO:0007669"/>
    <property type="project" value="TreeGrafter"/>
</dbReference>
<dbReference type="PROSITE" id="PS51462">
    <property type="entry name" value="NUDIX"/>
    <property type="match status" value="1"/>
</dbReference>
<keyword evidence="8" id="KW-1185">Reference proteome</keyword>
<proteinExistence type="predicted"/>
<evidence type="ECO:0000313" key="5">
    <source>
        <dbReference type="EMBL" id="RHA77660.1"/>
    </source>
</evidence>
<comment type="caution">
    <text evidence="4">The sequence shown here is derived from an EMBL/GenBank/DDBJ whole genome shotgun (WGS) entry which is preliminary data.</text>
</comment>
<evidence type="ECO:0000259" key="3">
    <source>
        <dbReference type="PROSITE" id="PS51462"/>
    </source>
</evidence>
<dbReference type="InterPro" id="IPR015797">
    <property type="entry name" value="NUDIX_hydrolase-like_dom_sf"/>
</dbReference>
<evidence type="ECO:0000313" key="6">
    <source>
        <dbReference type="EMBL" id="RHL45750.1"/>
    </source>
</evidence>
<evidence type="ECO:0000313" key="4">
    <source>
        <dbReference type="EMBL" id="RHA19215.1"/>
    </source>
</evidence>
<dbReference type="PANTHER" id="PTHR11839:SF18">
    <property type="entry name" value="NUDIX HYDROLASE DOMAIN-CONTAINING PROTEIN"/>
    <property type="match status" value="1"/>
</dbReference>
<dbReference type="EMBL" id="QSFD01000004">
    <property type="protein sequence ID" value="RHA19215.1"/>
    <property type="molecule type" value="Genomic_DNA"/>
</dbReference>
<accession>A0A413R9Z4</accession>
<gene>
    <name evidence="6" type="ORF">DW018_05760</name>
    <name evidence="5" type="ORF">DW918_09580</name>
    <name evidence="4" type="ORF">DW944_05640</name>
</gene>
<dbReference type="Gene3D" id="3.90.79.10">
    <property type="entry name" value="Nucleoside Triphosphate Pyrophosphohydrolase"/>
    <property type="match status" value="1"/>
</dbReference>
<organism evidence="4 8">
    <name type="scientific">Eubacterium ventriosum</name>
    <dbReference type="NCBI Taxonomy" id="39496"/>
    <lineage>
        <taxon>Bacteria</taxon>
        <taxon>Bacillati</taxon>
        <taxon>Bacillota</taxon>
        <taxon>Clostridia</taxon>
        <taxon>Eubacteriales</taxon>
        <taxon>Eubacteriaceae</taxon>
        <taxon>Eubacterium</taxon>
    </lineage>
</organism>
<dbReference type="PANTHER" id="PTHR11839">
    <property type="entry name" value="UDP/ADP-SUGAR PYROPHOSPHATASE"/>
    <property type="match status" value="1"/>
</dbReference>